<reference evidence="1 2" key="1">
    <citation type="submission" date="2022-12" db="EMBL/GenBank/DDBJ databases">
        <title>Draft genome sequence of Paenibacillus sp. dW9.</title>
        <authorList>
            <person name="Choi E.-W."/>
            <person name="Kim D.-U."/>
        </authorList>
    </citation>
    <scope>NUCLEOTIDE SEQUENCE [LARGE SCALE GENOMIC DNA]</scope>
    <source>
        <strain evidence="2">dW9</strain>
    </source>
</reference>
<comment type="caution">
    <text evidence="1">The sequence shown here is derived from an EMBL/GenBank/DDBJ whole genome shotgun (WGS) entry which is preliminary data.</text>
</comment>
<evidence type="ECO:0000313" key="2">
    <source>
        <dbReference type="Proteomes" id="UP001527882"/>
    </source>
</evidence>
<evidence type="ECO:0000313" key="1">
    <source>
        <dbReference type="EMBL" id="MCZ8515995.1"/>
    </source>
</evidence>
<keyword evidence="2" id="KW-1185">Reference proteome</keyword>
<dbReference type="Proteomes" id="UP001527882">
    <property type="component" value="Unassembled WGS sequence"/>
</dbReference>
<dbReference type="EMBL" id="JAQAGZ010000020">
    <property type="protein sequence ID" value="MCZ8515995.1"/>
    <property type="molecule type" value="Genomic_DNA"/>
</dbReference>
<organism evidence="1 2">
    <name type="scientific">Paenibacillus gyeongsangnamensis</name>
    <dbReference type="NCBI Taxonomy" id="3388067"/>
    <lineage>
        <taxon>Bacteria</taxon>
        <taxon>Bacillati</taxon>
        <taxon>Bacillota</taxon>
        <taxon>Bacilli</taxon>
        <taxon>Bacillales</taxon>
        <taxon>Paenibacillaceae</taxon>
        <taxon>Paenibacillus</taxon>
    </lineage>
</organism>
<proteinExistence type="predicted"/>
<gene>
    <name evidence="1" type="ORF">O9H85_27060</name>
</gene>
<protein>
    <submittedName>
        <fullName evidence="1">Uncharacterized protein</fullName>
    </submittedName>
</protein>
<sequence>MKWNPFAQFEQALTDEQLSEFQQRIRKEGFTGFRLFLEGFRERMKAFEDRDLEPMEALIERAKQLFPEPSDFSPSWVKIWDDFEQMISYKRLVFETIGPAEREGEWQIIIDNPYTHQEIVCYPGLSFLEGAFLYAYFRTDLKQNEYIRLQKIQNVIMAFGSERPEQREKSKGRD</sequence>
<name>A0ABT4QH23_9BACL</name>
<accession>A0ABT4QH23</accession>
<dbReference type="RefSeq" id="WP_269884522.1">
    <property type="nucleotide sequence ID" value="NZ_JAQAGZ010000020.1"/>
</dbReference>